<evidence type="ECO:0000256" key="1">
    <source>
        <dbReference type="ARBA" id="ARBA00004496"/>
    </source>
</evidence>
<feature type="non-terminal residue" evidence="14">
    <location>
        <position position="1"/>
    </location>
</feature>
<dbReference type="SUPFAM" id="SSF54211">
    <property type="entry name" value="Ribosomal protein S5 domain 2-like"/>
    <property type="match status" value="1"/>
</dbReference>
<evidence type="ECO:0000256" key="2">
    <source>
        <dbReference type="ARBA" id="ARBA00004604"/>
    </source>
</evidence>
<dbReference type="CDD" id="cd11368">
    <property type="entry name" value="RNase_PH_RRP45"/>
    <property type="match status" value="1"/>
</dbReference>
<gene>
    <name evidence="14" type="ORF">KUF71_013668</name>
</gene>
<dbReference type="Proteomes" id="UP001219518">
    <property type="component" value="Unassembled WGS sequence"/>
</dbReference>
<dbReference type="GO" id="GO:0071028">
    <property type="term" value="P:nuclear mRNA surveillance"/>
    <property type="evidence" value="ECO:0007669"/>
    <property type="project" value="TreeGrafter"/>
</dbReference>
<feature type="domain" description="Exoribonuclease phosphorolytic" evidence="12">
    <location>
        <begin position="33"/>
        <end position="163"/>
    </location>
</feature>
<dbReference type="PANTHER" id="PTHR11097:SF14">
    <property type="entry name" value="EXOSOME COMPLEX COMPONENT RRP45"/>
    <property type="match status" value="1"/>
</dbReference>
<dbReference type="InterPro" id="IPR033100">
    <property type="entry name" value="Rrp45"/>
</dbReference>
<dbReference type="GO" id="GO:0034476">
    <property type="term" value="P:U5 snRNA 3'-end processing"/>
    <property type="evidence" value="ECO:0007669"/>
    <property type="project" value="TreeGrafter"/>
</dbReference>
<dbReference type="GO" id="GO:0000176">
    <property type="term" value="C:nuclear exosome (RNase complex)"/>
    <property type="evidence" value="ECO:0007669"/>
    <property type="project" value="TreeGrafter"/>
</dbReference>
<evidence type="ECO:0000313" key="15">
    <source>
        <dbReference type="Proteomes" id="UP001219518"/>
    </source>
</evidence>
<dbReference type="Gene3D" id="3.30.230.70">
    <property type="entry name" value="GHMP Kinase, N-terminal domain"/>
    <property type="match status" value="1"/>
</dbReference>
<dbReference type="GO" id="GO:0016075">
    <property type="term" value="P:rRNA catabolic process"/>
    <property type="evidence" value="ECO:0007669"/>
    <property type="project" value="TreeGrafter"/>
</dbReference>
<evidence type="ECO:0000313" key="14">
    <source>
        <dbReference type="EMBL" id="KAK3925461.1"/>
    </source>
</evidence>
<feature type="compositionally biased region" description="Acidic residues" evidence="11">
    <location>
        <begin position="450"/>
        <end position="459"/>
    </location>
</feature>
<dbReference type="GO" id="GO:0000177">
    <property type="term" value="C:cytoplasmic exosome (RNase complex)"/>
    <property type="evidence" value="ECO:0007669"/>
    <property type="project" value="TreeGrafter"/>
</dbReference>
<dbReference type="PANTHER" id="PTHR11097">
    <property type="entry name" value="EXOSOME COMPLEX EXONUCLEASE RIBOSOMAL RNA PROCESSING PROTEIN"/>
    <property type="match status" value="1"/>
</dbReference>
<evidence type="ECO:0000256" key="3">
    <source>
        <dbReference type="ARBA" id="ARBA00006678"/>
    </source>
</evidence>
<evidence type="ECO:0000256" key="8">
    <source>
        <dbReference type="ARBA" id="ARBA00022884"/>
    </source>
</evidence>
<feature type="domain" description="Exoribonuclease phosphorolytic" evidence="13">
    <location>
        <begin position="189"/>
        <end position="252"/>
    </location>
</feature>
<feature type="compositionally biased region" description="Acidic residues" evidence="11">
    <location>
        <begin position="366"/>
        <end position="376"/>
    </location>
</feature>
<dbReference type="AlphaFoldDB" id="A0AAE1LM91"/>
<name>A0AAE1LM91_9NEOP</name>
<dbReference type="InterPro" id="IPR020568">
    <property type="entry name" value="Ribosomal_Su5_D2-typ_SF"/>
</dbReference>
<evidence type="ECO:0000259" key="13">
    <source>
        <dbReference type="Pfam" id="PF03725"/>
    </source>
</evidence>
<dbReference type="InterPro" id="IPR015847">
    <property type="entry name" value="ExoRNase_PH_dom2"/>
</dbReference>
<dbReference type="GO" id="GO:0005730">
    <property type="term" value="C:nucleolus"/>
    <property type="evidence" value="ECO:0007669"/>
    <property type="project" value="UniProtKB-SubCell"/>
</dbReference>
<dbReference type="EMBL" id="JAHWGI010001227">
    <property type="protein sequence ID" value="KAK3925461.1"/>
    <property type="molecule type" value="Genomic_DNA"/>
</dbReference>
<evidence type="ECO:0000256" key="6">
    <source>
        <dbReference type="ARBA" id="ARBA00022552"/>
    </source>
</evidence>
<evidence type="ECO:0000256" key="5">
    <source>
        <dbReference type="ARBA" id="ARBA00022490"/>
    </source>
</evidence>
<dbReference type="InterPro" id="IPR027408">
    <property type="entry name" value="PNPase/RNase_PH_dom_sf"/>
</dbReference>
<dbReference type="GO" id="GO:0000467">
    <property type="term" value="P:exonucleolytic trimming to generate mature 3'-end of 5.8S rRNA from tricistronic rRNA transcript (SSU-rRNA, 5.8S rRNA, LSU-rRNA)"/>
    <property type="evidence" value="ECO:0007669"/>
    <property type="project" value="TreeGrafter"/>
</dbReference>
<evidence type="ECO:0000256" key="7">
    <source>
        <dbReference type="ARBA" id="ARBA00022835"/>
    </source>
</evidence>
<keyword evidence="15" id="KW-1185">Reference proteome</keyword>
<dbReference type="SUPFAM" id="SSF55666">
    <property type="entry name" value="Ribonuclease PH domain 2-like"/>
    <property type="match status" value="1"/>
</dbReference>
<evidence type="ECO:0000256" key="9">
    <source>
        <dbReference type="ARBA" id="ARBA00023242"/>
    </source>
</evidence>
<sequence>MKETPYSNIERNFLKTALSERKRLDGRTFDERRGVVLNFGKEYGCCHVALGDTRVLAQVSSEIQQPKSTRPNEGQVFVNVEFSPMSAEHVEPGKPSEACVEVTRVLEKCIRESKCVDVESLCIIAEEKVWALRVDLTVLNMEGNIVECASIAALAALAHFRRPDVTSTGDRLVIHDASEKEPIQTALHHFPICLTYAIFNKGKQIVADPTLIEEQTAEASLSVGMNAYRELCGLHLGGQALSDHQSILKIVQKAGASAAEIVQLIKKALAEDEEARIKNEVVGLSACIRAGRITTLCDQRMKIKINSQSIQEVAENLIARRQQNKHTKFDEDGNAIEFTPSDKIIVSIGENSAELQNVTDEIDEGMDEDAEDEMSDDNDKGRFDEEENRNDDDPVIIDVPSSSKKKAKNRERSPKKKTEITLDESDDGLEVVAELTKEEKERMKKVETLVLDDSEEEETSTLTAGEMETPSNKAKNTPDSNKKKKRNKNKNKKKGDSNKGDGSGARQWYSKNA</sequence>
<feature type="region of interest" description="Disordered" evidence="11">
    <location>
        <begin position="366"/>
        <end position="513"/>
    </location>
</feature>
<evidence type="ECO:0000256" key="10">
    <source>
        <dbReference type="ARBA" id="ARBA00032660"/>
    </source>
</evidence>
<dbReference type="GO" id="GO:0034473">
    <property type="term" value="P:U1 snRNA 3'-end processing"/>
    <property type="evidence" value="ECO:0007669"/>
    <property type="project" value="TreeGrafter"/>
</dbReference>
<dbReference type="Pfam" id="PF01138">
    <property type="entry name" value="RNase_PH"/>
    <property type="match status" value="1"/>
</dbReference>
<dbReference type="GO" id="GO:0035925">
    <property type="term" value="F:mRNA 3'-UTR AU-rich region binding"/>
    <property type="evidence" value="ECO:0007669"/>
    <property type="project" value="TreeGrafter"/>
</dbReference>
<reference evidence="14" key="1">
    <citation type="submission" date="2021-07" db="EMBL/GenBank/DDBJ databases">
        <authorList>
            <person name="Catto M.A."/>
            <person name="Jacobson A."/>
            <person name="Kennedy G."/>
            <person name="Labadie P."/>
            <person name="Hunt B.G."/>
            <person name="Srinivasan R."/>
        </authorList>
    </citation>
    <scope>NUCLEOTIDE SEQUENCE</scope>
    <source>
        <strain evidence="14">PL_HMW_Pooled</strain>
        <tissue evidence="14">Head</tissue>
    </source>
</reference>
<comment type="subcellular location">
    <subcellularLocation>
        <location evidence="1">Cytoplasm</location>
    </subcellularLocation>
    <subcellularLocation>
        <location evidence="2">Nucleus</location>
        <location evidence="2">Nucleolus</location>
    </subcellularLocation>
</comment>
<accession>A0AAE1LM91</accession>
<dbReference type="Pfam" id="PF03725">
    <property type="entry name" value="RNase_PH_C"/>
    <property type="match status" value="1"/>
</dbReference>
<comment type="caution">
    <text evidence="14">The sequence shown here is derived from an EMBL/GenBank/DDBJ whole genome shotgun (WGS) entry which is preliminary data.</text>
</comment>
<feature type="compositionally biased region" description="Polar residues" evidence="11">
    <location>
        <begin position="469"/>
        <end position="478"/>
    </location>
</feature>
<dbReference type="GO" id="GO:0071035">
    <property type="term" value="P:nuclear polyadenylation-dependent rRNA catabolic process"/>
    <property type="evidence" value="ECO:0007669"/>
    <property type="project" value="TreeGrafter"/>
</dbReference>
<proteinExistence type="inferred from homology"/>
<evidence type="ECO:0000256" key="4">
    <source>
        <dbReference type="ARBA" id="ARBA00019572"/>
    </source>
</evidence>
<reference evidence="14" key="2">
    <citation type="journal article" date="2023" name="BMC Genomics">
        <title>Pest status, molecular evolution, and epigenetic factors derived from the genome assembly of Frankliniella fusca, a thysanopteran phytovirus vector.</title>
        <authorList>
            <person name="Catto M.A."/>
            <person name="Labadie P.E."/>
            <person name="Jacobson A.L."/>
            <person name="Kennedy G.G."/>
            <person name="Srinivasan R."/>
            <person name="Hunt B.G."/>
        </authorList>
    </citation>
    <scope>NUCLEOTIDE SEQUENCE</scope>
    <source>
        <strain evidence="14">PL_HMW_Pooled</strain>
    </source>
</reference>
<keyword evidence="6" id="KW-0698">rRNA processing</keyword>
<dbReference type="InterPro" id="IPR050590">
    <property type="entry name" value="Exosome_comp_Rrp42_subfam"/>
</dbReference>
<organism evidence="14 15">
    <name type="scientific">Frankliniella fusca</name>
    <dbReference type="NCBI Taxonomy" id="407009"/>
    <lineage>
        <taxon>Eukaryota</taxon>
        <taxon>Metazoa</taxon>
        <taxon>Ecdysozoa</taxon>
        <taxon>Arthropoda</taxon>
        <taxon>Hexapoda</taxon>
        <taxon>Insecta</taxon>
        <taxon>Pterygota</taxon>
        <taxon>Neoptera</taxon>
        <taxon>Paraneoptera</taxon>
        <taxon>Thysanoptera</taxon>
        <taxon>Terebrantia</taxon>
        <taxon>Thripoidea</taxon>
        <taxon>Thripidae</taxon>
        <taxon>Frankliniella</taxon>
    </lineage>
</organism>
<dbReference type="InterPro" id="IPR036345">
    <property type="entry name" value="ExoRNase_PH_dom2_sf"/>
</dbReference>
<keyword evidence="9" id="KW-0539">Nucleus</keyword>
<feature type="compositionally biased region" description="Acidic residues" evidence="11">
    <location>
        <begin position="384"/>
        <end position="395"/>
    </location>
</feature>
<comment type="similarity">
    <text evidence="3">Belongs to the RNase PH family.</text>
</comment>
<evidence type="ECO:0000259" key="12">
    <source>
        <dbReference type="Pfam" id="PF01138"/>
    </source>
</evidence>
<dbReference type="InterPro" id="IPR001247">
    <property type="entry name" value="ExoRNase_PH_dom1"/>
</dbReference>
<dbReference type="GO" id="GO:0034475">
    <property type="term" value="P:U4 snRNA 3'-end processing"/>
    <property type="evidence" value="ECO:0007669"/>
    <property type="project" value="TreeGrafter"/>
</dbReference>
<protein>
    <recommendedName>
        <fullName evidence="4">Exosome complex component RRP45</fullName>
    </recommendedName>
    <alternativeName>
        <fullName evidence="10">Exosome component 9</fullName>
    </alternativeName>
</protein>
<keyword evidence="7" id="KW-0271">Exosome</keyword>
<feature type="compositionally biased region" description="Basic and acidic residues" evidence="11">
    <location>
        <begin position="435"/>
        <end position="447"/>
    </location>
</feature>
<feature type="compositionally biased region" description="Basic and acidic residues" evidence="11">
    <location>
        <begin position="410"/>
        <end position="420"/>
    </location>
</feature>
<feature type="compositionally biased region" description="Basic residues" evidence="11">
    <location>
        <begin position="482"/>
        <end position="493"/>
    </location>
</feature>
<dbReference type="FunFam" id="3.30.230.70:FF:000005">
    <property type="entry name" value="Exosome complex component RRP45"/>
    <property type="match status" value="1"/>
</dbReference>
<keyword evidence="8" id="KW-0694">RNA-binding</keyword>
<keyword evidence="5" id="KW-0963">Cytoplasm</keyword>
<evidence type="ECO:0000256" key="11">
    <source>
        <dbReference type="SAM" id="MobiDB-lite"/>
    </source>
</evidence>
<dbReference type="GO" id="GO:0071038">
    <property type="term" value="P:TRAMP-dependent tRNA surveillance pathway"/>
    <property type="evidence" value="ECO:0007669"/>
    <property type="project" value="TreeGrafter"/>
</dbReference>